<reference evidence="4" key="1">
    <citation type="submission" date="2023-01" db="EMBL/GenBank/DDBJ databases">
        <title>The chitinases involved in constricting ring structure development in the nematode-trapping fungus Drechslerella dactyloides.</title>
        <authorList>
            <person name="Wang R."/>
            <person name="Zhang L."/>
            <person name="Tang P."/>
            <person name="Li S."/>
            <person name="Liang L."/>
        </authorList>
    </citation>
    <scope>NUCLEOTIDE SEQUENCE</scope>
    <source>
        <strain evidence="4">YMF1.00031</strain>
    </source>
</reference>
<name>A0AAD6NIH4_DREDA</name>
<proteinExistence type="inferred from homology"/>
<dbReference type="PANTHER" id="PTHR24320">
    <property type="entry name" value="RETINOL DEHYDROGENASE"/>
    <property type="match status" value="1"/>
</dbReference>
<dbReference type="Gene3D" id="3.40.50.720">
    <property type="entry name" value="NAD(P)-binding Rossmann-like Domain"/>
    <property type="match status" value="1"/>
</dbReference>
<keyword evidence="3" id="KW-0560">Oxidoreductase</keyword>
<evidence type="ECO:0000256" key="2">
    <source>
        <dbReference type="ARBA" id="ARBA00022857"/>
    </source>
</evidence>
<sequence length="335" mass="36571">MAVFHATASLFQARWLLGAEIFPPKPQFEEKDVHDLSGKVYFVTGAAAGIGLELAKILYSKNAKVYIAGRSEANGAAAIAQIKSEHPKSDGALEFVHLDLADLTTIKPAADVFLAKEKRLDALVHNAAIMAAPTSWRSAQGWDVQFGTNVLGPFVLQRHLQNILAETAKFRERDSVRVLFLSSISSHVAPPGGVSYENIETKGISPLTIIPGLDTFLKYAQTKCANALMAKGFAVKFKDTGVIAVSANPGNLNTSLTRHSLLARIFSPPLLYAARYGALTELFSILSPEIDKSQNGAVIQPWGRISFLRQDIHDSEKNGEAVKFWDWLEEHTQGF</sequence>
<dbReference type="GO" id="GO:0016491">
    <property type="term" value="F:oxidoreductase activity"/>
    <property type="evidence" value="ECO:0007669"/>
    <property type="project" value="UniProtKB-KW"/>
</dbReference>
<evidence type="ECO:0000313" key="4">
    <source>
        <dbReference type="EMBL" id="KAJ6259584.1"/>
    </source>
</evidence>
<accession>A0AAD6NIH4</accession>
<dbReference type="InterPro" id="IPR002347">
    <property type="entry name" value="SDR_fam"/>
</dbReference>
<keyword evidence="2" id="KW-0521">NADP</keyword>
<organism evidence="4 5">
    <name type="scientific">Drechslerella dactyloides</name>
    <name type="common">Nematode-trapping fungus</name>
    <name type="synonym">Arthrobotrys dactyloides</name>
    <dbReference type="NCBI Taxonomy" id="74499"/>
    <lineage>
        <taxon>Eukaryota</taxon>
        <taxon>Fungi</taxon>
        <taxon>Dikarya</taxon>
        <taxon>Ascomycota</taxon>
        <taxon>Pezizomycotina</taxon>
        <taxon>Orbiliomycetes</taxon>
        <taxon>Orbiliales</taxon>
        <taxon>Orbiliaceae</taxon>
        <taxon>Drechslerella</taxon>
    </lineage>
</organism>
<dbReference type="Proteomes" id="UP001221413">
    <property type="component" value="Unassembled WGS sequence"/>
</dbReference>
<comment type="caution">
    <text evidence="4">The sequence shown here is derived from an EMBL/GenBank/DDBJ whole genome shotgun (WGS) entry which is preliminary data.</text>
</comment>
<evidence type="ECO:0008006" key="6">
    <source>
        <dbReference type="Google" id="ProtNLM"/>
    </source>
</evidence>
<dbReference type="EMBL" id="JAQGDS010000006">
    <property type="protein sequence ID" value="KAJ6259584.1"/>
    <property type="molecule type" value="Genomic_DNA"/>
</dbReference>
<dbReference type="AlphaFoldDB" id="A0AAD6NIH4"/>
<evidence type="ECO:0000256" key="3">
    <source>
        <dbReference type="ARBA" id="ARBA00023002"/>
    </source>
</evidence>
<comment type="similarity">
    <text evidence="1">Belongs to the short-chain dehydrogenases/reductases (SDR) family.</text>
</comment>
<dbReference type="SUPFAM" id="SSF51735">
    <property type="entry name" value="NAD(P)-binding Rossmann-fold domains"/>
    <property type="match status" value="1"/>
</dbReference>
<dbReference type="Pfam" id="PF00106">
    <property type="entry name" value="adh_short"/>
    <property type="match status" value="1"/>
</dbReference>
<dbReference type="PANTHER" id="PTHR24320:SF236">
    <property type="entry name" value="SHORT-CHAIN DEHYDROGENASE-RELATED"/>
    <property type="match status" value="1"/>
</dbReference>
<gene>
    <name evidence="4" type="ORF">Dda_5222</name>
</gene>
<dbReference type="InterPro" id="IPR036291">
    <property type="entry name" value="NAD(P)-bd_dom_sf"/>
</dbReference>
<evidence type="ECO:0000313" key="5">
    <source>
        <dbReference type="Proteomes" id="UP001221413"/>
    </source>
</evidence>
<protein>
    <recommendedName>
        <fullName evidence="6">NAD(P)-binding protein</fullName>
    </recommendedName>
</protein>
<evidence type="ECO:0000256" key="1">
    <source>
        <dbReference type="ARBA" id="ARBA00006484"/>
    </source>
</evidence>
<keyword evidence="5" id="KW-1185">Reference proteome</keyword>
<dbReference type="PRINTS" id="PR00081">
    <property type="entry name" value="GDHRDH"/>
</dbReference>